<sequence>MKNIFGIDFNKLDLNDLWKNEKQHFRIWFILFIVFWSIITLLYLGLFVLDLVFKDEIIKSIDANIKKGPEQKNDSNPYYNTRLVIDILFFIGPAIILILFVISLVDSYKKKTFIGISSFSITLAKFIGIMTIINLILFSTSYIYANGETIYSKIYSSLSGIVILFNIIQLFFAANNISKIKKLFIQKELENQAKIFFDAMNKAQNNSPFGPDLNSFFNNAQTKQQSVNEEEATVVNDSTPKTESEKQMIIKKILELPNEQLHKIAEKLNIFGYEEMSKEQLAEIIYNHTKK</sequence>
<keyword evidence="1" id="KW-1133">Transmembrane helix</keyword>
<organism evidence="2 3">
    <name type="scientific">Mycoplasmopsis cynos</name>
    <dbReference type="NCBI Taxonomy" id="171284"/>
    <lineage>
        <taxon>Bacteria</taxon>
        <taxon>Bacillati</taxon>
        <taxon>Mycoplasmatota</taxon>
        <taxon>Mycoplasmoidales</taxon>
        <taxon>Metamycoplasmataceae</taxon>
        <taxon>Mycoplasmopsis</taxon>
    </lineage>
</organism>
<gene>
    <name evidence="2" type="ORF">NCTC10142_00196</name>
</gene>
<geneLocation type="plasmid" evidence="2 3">
    <name>13</name>
</geneLocation>
<feature type="transmembrane region" description="Helical" evidence="1">
    <location>
        <begin position="157"/>
        <end position="177"/>
    </location>
</feature>
<evidence type="ECO:0000313" key="3">
    <source>
        <dbReference type="Proteomes" id="UP000289506"/>
    </source>
</evidence>
<name>A0A449AHH8_9BACT</name>
<keyword evidence="1" id="KW-0812">Transmembrane</keyword>
<evidence type="ECO:0000313" key="2">
    <source>
        <dbReference type="EMBL" id="VEU64453.1"/>
    </source>
</evidence>
<feature type="transmembrane region" description="Helical" evidence="1">
    <location>
        <begin position="83"/>
        <end position="105"/>
    </location>
</feature>
<feature type="transmembrane region" description="Helical" evidence="1">
    <location>
        <begin position="126"/>
        <end position="145"/>
    </location>
</feature>
<dbReference type="RefSeq" id="WP_129720434.1">
    <property type="nucleotide sequence ID" value="NZ_LR214986.1"/>
</dbReference>
<evidence type="ECO:0000256" key="1">
    <source>
        <dbReference type="SAM" id="Phobius"/>
    </source>
</evidence>
<protein>
    <recommendedName>
        <fullName evidence="4">Rho termination factor N-terminal domain-containing protein</fullName>
    </recommendedName>
</protein>
<dbReference type="Proteomes" id="UP000289506">
    <property type="component" value="Plasmid 13"/>
</dbReference>
<dbReference type="EMBL" id="LR214986">
    <property type="protein sequence ID" value="VEU64453.1"/>
    <property type="molecule type" value="Genomic_DNA"/>
</dbReference>
<keyword evidence="2" id="KW-0614">Plasmid</keyword>
<reference evidence="2 3" key="1">
    <citation type="submission" date="2019-01" db="EMBL/GenBank/DDBJ databases">
        <authorList>
            <consortium name="Pathogen Informatics"/>
        </authorList>
    </citation>
    <scope>NUCLEOTIDE SEQUENCE [LARGE SCALE GENOMIC DNA]</scope>
    <source>
        <strain evidence="2 3">NCTC10142</strain>
        <plasmid evidence="3">13</plasmid>
    </source>
</reference>
<accession>A0A449AHH8</accession>
<keyword evidence="1" id="KW-0472">Membrane</keyword>
<feature type="transmembrane region" description="Helical" evidence="1">
    <location>
        <begin position="27"/>
        <end position="49"/>
    </location>
</feature>
<dbReference type="AlphaFoldDB" id="A0A449AHH8"/>
<proteinExistence type="predicted"/>
<evidence type="ECO:0008006" key="4">
    <source>
        <dbReference type="Google" id="ProtNLM"/>
    </source>
</evidence>